<dbReference type="Gene3D" id="3.40.50.720">
    <property type="entry name" value="NAD(P)-binding Rossmann-like Domain"/>
    <property type="match status" value="1"/>
</dbReference>
<dbReference type="Pfam" id="PF05201">
    <property type="entry name" value="GlutR_N"/>
    <property type="match status" value="1"/>
</dbReference>
<evidence type="ECO:0000313" key="17">
    <source>
        <dbReference type="EMBL" id="HEC57050.1"/>
    </source>
</evidence>
<evidence type="ECO:0000256" key="2">
    <source>
        <dbReference type="ARBA" id="ARBA00005916"/>
    </source>
</evidence>
<dbReference type="SUPFAM" id="SSF51735">
    <property type="entry name" value="NAD(P)-binding Rossmann-fold domains"/>
    <property type="match status" value="1"/>
</dbReference>
<sequence>MLITHKTADVKDIERAWHGDVSSLNRLIASNELVSECVALKTCNRVEVYIVSPDGRKVFDELLAMAKKAGIFHLIEIHDHERSIFHLLRLASGLESMMVGEDQILGQIKDLFEIAKRSGTVGETLGLLFNKAIQVGKRVRSETSINKGSVSIGSAAVELAEETLGKLDDKRILIIGAGEMAHLVGKALAARGIDAIYIANRTFERAKEMAEELGGIAVKYDDLGEYIRVADLVISATSAPHHVITREMVEKAMSDGDRKLLIIDIANPRDVEESVKEVPGVTLQNIDDLRMISERNIERRKMEIEKVEQIIAEEFERLLEEFKLKEADDLLGKLYCRAEEIRIRETERALRLISMSGYDPEKTAKIVNDLTSAIVSKILADPTLAIKKAAKSDDKELVLAASCLFDLSD</sequence>
<dbReference type="InterPro" id="IPR018214">
    <property type="entry name" value="GluRdtase_CS"/>
</dbReference>
<feature type="site" description="Important for activity" evidence="8 12">
    <location>
        <position position="86"/>
    </location>
</feature>
<evidence type="ECO:0000256" key="4">
    <source>
        <dbReference type="ARBA" id="ARBA00022857"/>
    </source>
</evidence>
<comment type="miscellaneous">
    <text evidence="8">During catalysis, the active site Cys acts as a nucleophile attacking the alpha-carbonyl group of tRNA-bound glutamate with the formation of a thioester intermediate between enzyme and glutamate, and the concomitant release of tRNA(Glu). The thioester intermediate is finally reduced by direct hydride transfer from NADPH, to form the product GSA.</text>
</comment>
<comment type="function">
    <text evidence="8">Catalyzes the NADPH-dependent reduction of glutamyl-tRNA(Glu) to glutamate 1-semialdehyde (GSA).</text>
</comment>
<dbReference type="UniPathway" id="UPA00251">
    <property type="reaction ID" value="UER00316"/>
</dbReference>
<dbReference type="Pfam" id="PF01488">
    <property type="entry name" value="Shikimate_DH"/>
    <property type="match status" value="1"/>
</dbReference>
<dbReference type="Pfam" id="PF00745">
    <property type="entry name" value="GlutR_dimer"/>
    <property type="match status" value="1"/>
</dbReference>
<feature type="binding site" evidence="8 10">
    <location>
        <begin position="42"/>
        <end position="45"/>
    </location>
    <ligand>
        <name>substrate</name>
    </ligand>
</feature>
<evidence type="ECO:0000256" key="11">
    <source>
        <dbReference type="PIRSR" id="PIRSR000445-3"/>
    </source>
</evidence>
<evidence type="ECO:0000256" key="8">
    <source>
        <dbReference type="HAMAP-Rule" id="MF_00087"/>
    </source>
</evidence>
<dbReference type="AlphaFoldDB" id="A0A7J2S359"/>
<keyword evidence="4 8" id="KW-0521">NADP</keyword>
<dbReference type="Gene3D" id="3.30.460.30">
    <property type="entry name" value="Glutamyl-tRNA reductase, N-terminal domain"/>
    <property type="match status" value="1"/>
</dbReference>
<dbReference type="InterPro" id="IPR036453">
    <property type="entry name" value="GluRdtase_dimer_dom_sf"/>
</dbReference>
<feature type="binding site" evidence="8 11">
    <location>
        <begin position="176"/>
        <end position="181"/>
    </location>
    <ligand>
        <name>NADP(+)</name>
        <dbReference type="ChEBI" id="CHEBI:58349"/>
    </ligand>
</feature>
<dbReference type="PANTHER" id="PTHR43013:SF1">
    <property type="entry name" value="GLUTAMYL-TRNA REDUCTASE"/>
    <property type="match status" value="1"/>
</dbReference>
<dbReference type="InterPro" id="IPR000343">
    <property type="entry name" value="4pyrrol_synth_GluRdtase"/>
</dbReference>
<dbReference type="GO" id="GO:0008883">
    <property type="term" value="F:glutamyl-tRNA reductase activity"/>
    <property type="evidence" value="ECO:0007669"/>
    <property type="project" value="UniProtKB-UniRule"/>
</dbReference>
<feature type="domain" description="Glutamyl-tRNA reductase N-terminal" evidence="16">
    <location>
        <begin position="3"/>
        <end position="143"/>
    </location>
</feature>
<evidence type="ECO:0000256" key="12">
    <source>
        <dbReference type="PIRSR" id="PIRSR000445-4"/>
    </source>
</evidence>
<dbReference type="PANTHER" id="PTHR43013">
    <property type="entry name" value="GLUTAMYL-TRNA REDUCTASE"/>
    <property type="match status" value="1"/>
</dbReference>
<dbReference type="InterPro" id="IPR006151">
    <property type="entry name" value="Shikm_DH/Glu-tRNA_Rdtase"/>
</dbReference>
<dbReference type="FunFam" id="3.40.50.720:FF:000031">
    <property type="entry name" value="Glutamyl-tRNA reductase"/>
    <property type="match status" value="1"/>
</dbReference>
<evidence type="ECO:0000256" key="10">
    <source>
        <dbReference type="PIRSR" id="PIRSR000445-2"/>
    </source>
</evidence>
<dbReference type="InterPro" id="IPR015895">
    <property type="entry name" value="4pyrrol_synth_GluRdtase_N"/>
</dbReference>
<dbReference type="InterPro" id="IPR015896">
    <property type="entry name" value="4pyrrol_synth_GluRdtase_dimer"/>
</dbReference>
<keyword evidence="5 8" id="KW-0560">Oxidoreductase</keyword>
<dbReference type="InterPro" id="IPR036343">
    <property type="entry name" value="GluRdtase_N_sf"/>
</dbReference>
<evidence type="ECO:0000259" key="14">
    <source>
        <dbReference type="Pfam" id="PF00745"/>
    </source>
</evidence>
<protein>
    <recommendedName>
        <fullName evidence="3 8">Glutamyl-tRNA reductase</fullName>
        <shortName evidence="8">GluTR</shortName>
        <ecNumber evidence="3 8">1.2.1.70</ecNumber>
    </recommendedName>
</protein>
<organism evidence="17">
    <name type="scientific">Candidatus Syntropharchaeum butanivorans</name>
    <dbReference type="NCBI Taxonomy" id="1839936"/>
    <lineage>
        <taxon>Archaea</taxon>
        <taxon>Methanobacteriati</taxon>
        <taxon>Methanobacteriota</taxon>
        <taxon>Stenosarchaea group</taxon>
        <taxon>Methanomicrobia</taxon>
        <taxon>Methanosarcinales</taxon>
        <taxon>ANME-2 cluster</taxon>
        <taxon>Candidatus Syntropharchaeum</taxon>
    </lineage>
</organism>
<feature type="domain" description="Quinate/shikimate 5-dehydrogenase/glutamyl-tRNA reductase" evidence="15">
    <location>
        <begin position="158"/>
        <end position="291"/>
    </location>
</feature>
<comment type="similarity">
    <text evidence="2 8 13">Belongs to the glutamyl-tRNA reductase family.</text>
</comment>
<feature type="binding site" evidence="8 10">
    <location>
        <position position="107"/>
    </location>
    <ligand>
        <name>substrate</name>
    </ligand>
</feature>
<comment type="caution">
    <text evidence="17">The sequence shown here is derived from an EMBL/GenBank/DDBJ whole genome shotgun (WGS) entry which is preliminary data.</text>
</comment>
<feature type="binding site" evidence="8 10">
    <location>
        <begin position="101"/>
        <end position="103"/>
    </location>
    <ligand>
        <name>substrate</name>
    </ligand>
</feature>
<dbReference type="SUPFAM" id="SSF69075">
    <property type="entry name" value="Glutamyl tRNA-reductase dimerization domain"/>
    <property type="match status" value="1"/>
</dbReference>
<name>A0A7J2S359_9EURY</name>
<evidence type="ECO:0000256" key="6">
    <source>
        <dbReference type="ARBA" id="ARBA00023244"/>
    </source>
</evidence>
<dbReference type="EMBL" id="DRIE01000071">
    <property type="protein sequence ID" value="HEC57050.1"/>
    <property type="molecule type" value="Genomic_DNA"/>
</dbReference>
<dbReference type="SUPFAM" id="SSF69742">
    <property type="entry name" value="Glutamyl tRNA-reductase catalytic, N-terminal domain"/>
    <property type="match status" value="1"/>
</dbReference>
<dbReference type="InterPro" id="IPR036291">
    <property type="entry name" value="NAD(P)-bd_dom_sf"/>
</dbReference>
<dbReference type="NCBIfam" id="TIGR01035">
    <property type="entry name" value="hemA"/>
    <property type="match status" value="1"/>
</dbReference>
<feature type="binding site" evidence="8 10">
    <location>
        <position position="96"/>
    </location>
    <ligand>
        <name>substrate</name>
    </ligand>
</feature>
<comment type="domain">
    <text evidence="8">Possesses an unusual extended V-shaped dimeric structure with each monomer consisting of three distinct domains arranged along a curved 'spinal' alpha-helix. The N-terminal catalytic domain specifically recognizes the glutamate moiety of the substrate. The second domain is the NADPH-binding domain, and the third C-terminal domain is responsible for dimerization.</text>
</comment>
<dbReference type="GO" id="GO:0019353">
    <property type="term" value="P:protoporphyrinogen IX biosynthetic process from glutamate"/>
    <property type="evidence" value="ECO:0007669"/>
    <property type="project" value="TreeGrafter"/>
</dbReference>
<keyword evidence="6 8" id="KW-0627">Porphyrin biosynthesis</keyword>
<dbReference type="PROSITE" id="PS00747">
    <property type="entry name" value="GLUTR"/>
    <property type="match status" value="1"/>
</dbReference>
<dbReference type="PIRSF" id="PIRSF000445">
    <property type="entry name" value="4pyrrol_synth_GluRdtase"/>
    <property type="match status" value="1"/>
</dbReference>
<feature type="domain" description="Tetrapyrrole biosynthesis glutamyl-tRNA reductase dimerisation" evidence="14">
    <location>
        <begin position="306"/>
        <end position="407"/>
    </location>
</feature>
<evidence type="ECO:0000256" key="9">
    <source>
        <dbReference type="PIRSR" id="PIRSR000445-1"/>
    </source>
</evidence>
<evidence type="ECO:0000256" key="13">
    <source>
        <dbReference type="RuleBase" id="RU000584"/>
    </source>
</evidence>
<evidence type="ECO:0000256" key="1">
    <source>
        <dbReference type="ARBA" id="ARBA00005059"/>
    </source>
</evidence>
<evidence type="ECO:0000256" key="7">
    <source>
        <dbReference type="ARBA" id="ARBA00047464"/>
    </source>
</evidence>
<evidence type="ECO:0000259" key="15">
    <source>
        <dbReference type="Pfam" id="PF01488"/>
    </source>
</evidence>
<evidence type="ECO:0000256" key="5">
    <source>
        <dbReference type="ARBA" id="ARBA00023002"/>
    </source>
</evidence>
<proteinExistence type="inferred from homology"/>
<feature type="active site" description="Nucleophile" evidence="8 9">
    <location>
        <position position="43"/>
    </location>
</feature>
<comment type="pathway">
    <text evidence="1 8 13">Porphyrin-containing compound metabolism; protoporphyrin-IX biosynthesis; 5-aminolevulinate from L-glutamyl-tRNA(Glu): step 1/2.</text>
</comment>
<evidence type="ECO:0000259" key="16">
    <source>
        <dbReference type="Pfam" id="PF05201"/>
    </source>
</evidence>
<comment type="subunit">
    <text evidence="8">Homodimer.</text>
</comment>
<comment type="catalytic activity">
    <reaction evidence="7 8 13">
        <text>(S)-4-amino-5-oxopentanoate + tRNA(Glu) + NADP(+) = L-glutamyl-tRNA(Glu) + NADPH + H(+)</text>
        <dbReference type="Rhea" id="RHEA:12344"/>
        <dbReference type="Rhea" id="RHEA-COMP:9663"/>
        <dbReference type="Rhea" id="RHEA-COMP:9680"/>
        <dbReference type="ChEBI" id="CHEBI:15378"/>
        <dbReference type="ChEBI" id="CHEBI:57501"/>
        <dbReference type="ChEBI" id="CHEBI:57783"/>
        <dbReference type="ChEBI" id="CHEBI:58349"/>
        <dbReference type="ChEBI" id="CHEBI:78442"/>
        <dbReference type="ChEBI" id="CHEBI:78520"/>
        <dbReference type="EC" id="1.2.1.70"/>
    </reaction>
</comment>
<dbReference type="FunFam" id="3.30.460.30:FF:000001">
    <property type="entry name" value="Glutamyl-tRNA reductase"/>
    <property type="match status" value="1"/>
</dbReference>
<dbReference type="HAMAP" id="MF_00087">
    <property type="entry name" value="Glu_tRNA_reductase"/>
    <property type="match status" value="1"/>
</dbReference>
<dbReference type="GO" id="GO:0050661">
    <property type="term" value="F:NADP binding"/>
    <property type="evidence" value="ECO:0007669"/>
    <property type="project" value="InterPro"/>
</dbReference>
<gene>
    <name evidence="8" type="primary">hemA</name>
    <name evidence="17" type="ORF">ENI32_04095</name>
</gene>
<evidence type="ECO:0000256" key="3">
    <source>
        <dbReference type="ARBA" id="ARBA00012970"/>
    </source>
</evidence>
<dbReference type="CDD" id="cd05213">
    <property type="entry name" value="NAD_bind_Glutamyl_tRNA_reduct"/>
    <property type="match status" value="1"/>
</dbReference>
<reference evidence="17" key="1">
    <citation type="journal article" date="2020" name="mSystems">
        <title>Genome- and Community-Level Interaction Insights into Carbon Utilization and Element Cycling Functions of Hydrothermarchaeota in Hydrothermal Sediment.</title>
        <authorList>
            <person name="Zhou Z."/>
            <person name="Liu Y."/>
            <person name="Xu W."/>
            <person name="Pan J."/>
            <person name="Luo Z.H."/>
            <person name="Li M."/>
        </authorList>
    </citation>
    <scope>NUCLEOTIDE SEQUENCE [LARGE SCALE GENOMIC DNA]</scope>
    <source>
        <strain evidence="17">HyVt-386</strain>
    </source>
</reference>
<dbReference type="EC" id="1.2.1.70" evidence="3 8"/>
<accession>A0A7J2S359</accession>
<dbReference type="Proteomes" id="UP000885936">
    <property type="component" value="Unassembled WGS sequence"/>
</dbReference>